<feature type="region of interest" description="Disordered" evidence="1">
    <location>
        <begin position="1"/>
        <end position="23"/>
    </location>
</feature>
<dbReference type="Proteomes" id="UP001281761">
    <property type="component" value="Unassembled WGS sequence"/>
</dbReference>
<organism evidence="2 3">
    <name type="scientific">Blattamonas nauphoetae</name>
    <dbReference type="NCBI Taxonomy" id="2049346"/>
    <lineage>
        <taxon>Eukaryota</taxon>
        <taxon>Metamonada</taxon>
        <taxon>Preaxostyla</taxon>
        <taxon>Oxymonadida</taxon>
        <taxon>Blattamonas</taxon>
    </lineage>
</organism>
<proteinExistence type="predicted"/>
<evidence type="ECO:0000313" key="3">
    <source>
        <dbReference type="Proteomes" id="UP001281761"/>
    </source>
</evidence>
<sequence length="1017" mass="115648">MEPVTGDDRAEVDSNADLDENDSVRKAKDEITADNFGTAEVRLALVKADLIPQITTTLNPQSLSFTEAVDIHTNLMISITHSVWLSTPDGLAELGIEDRDEQQAVHETVLKQILVPSEKNRHEPAIFSNCFCSVLDNKHSHDLIRGNDWNSPSTDVTLCRCHPLPMSPSADVTLYRCLPLQTTTLSLHTISLSKTELQTHDSRRPTFSQHFSHPLDPSKPETLFAAIMIELVKTFTLSGDLLPSHHPPLFFTDLFKQQYHFYKKELPDREPFLAQNLSWNFEVTENHKIFEDFVKLVKSIAEKEEIPHFLLNTNFEEPNNPPHSPHDTDPFPMVVQFDGIADLTPIETATTVSSVDSKSSPSSSVACSNPTGSLETILPPSLSVQDVVTFPYLSTPRVEMLGMIHDLLSAPPILSPPPPPRPALSDVELHSSALFASSLELDLNERFDISLFDEEDDDILLQTLHRCYQCCRATECIDCIVNPLTFLERLVLTLSSRNRFIRRGSTFLVDRILSYVDFIDPRDAQFRSLRYSFRDGEREEQSTLLNLWSDFDFDGFVSTDLSDPLLFDLSIMFRLLTFQNEKNCSLDKRTTLDIILQFEQRNNALARISMLAVEGMENQTSRSFKMSHVAFALILAVYHKITFPWNLLEAIVNGPMAEKTTSFDIAMLPSFCVHHSSVDPRWDPHFSFLDVLFECFLRVDPSQLVSPIWETMLDHSPTLLFTPLFGLHSFFMRSQHLRLSSIDSARLAKVLIASTQPYLEYSQELTSLYSTVPPPLLLRFFMSCQNPQLVKQNERRFVMHTIAKLIQYSTPFGDCISLTNVFKMLLHTDPVSRDELNKVVVVRENVIARNWFQIPTSFDSPHIAHLRSLHPSRHRILPSISEETGMTCLLSDRTDPVFTSLVDEICRTANAEDWLTESVLILRSLTPDTIRYNTSLMKGVLSIFDCFLSSVPARVSLAFEFCKRFLQMCLDLDRLILVRNGLMDAVVLAVYDWPFLEDYENGVVVIGILLNTIRRVR</sequence>
<reference evidence="2 3" key="1">
    <citation type="journal article" date="2022" name="bioRxiv">
        <title>Genomics of Preaxostyla Flagellates Illuminates Evolutionary Transitions and the Path Towards Mitochondrial Loss.</title>
        <authorList>
            <person name="Novak L.V.F."/>
            <person name="Treitli S.C."/>
            <person name="Pyrih J."/>
            <person name="Halakuc P."/>
            <person name="Pipaliya S.V."/>
            <person name="Vacek V."/>
            <person name="Brzon O."/>
            <person name="Soukal P."/>
            <person name="Eme L."/>
            <person name="Dacks J.B."/>
            <person name="Karnkowska A."/>
            <person name="Elias M."/>
            <person name="Hampl V."/>
        </authorList>
    </citation>
    <scope>NUCLEOTIDE SEQUENCE [LARGE SCALE GENOMIC DNA]</scope>
    <source>
        <strain evidence="2">NAU3</strain>
        <tissue evidence="2">Gut</tissue>
    </source>
</reference>
<protein>
    <submittedName>
        <fullName evidence="2">Uncharacterized protein</fullName>
    </submittedName>
</protein>
<dbReference type="EMBL" id="JARBJD010000072">
    <property type="protein sequence ID" value="KAK2954951.1"/>
    <property type="molecule type" value="Genomic_DNA"/>
</dbReference>
<gene>
    <name evidence="2" type="ORF">BLNAU_10091</name>
</gene>
<evidence type="ECO:0000313" key="2">
    <source>
        <dbReference type="EMBL" id="KAK2954951.1"/>
    </source>
</evidence>
<evidence type="ECO:0000256" key="1">
    <source>
        <dbReference type="SAM" id="MobiDB-lite"/>
    </source>
</evidence>
<comment type="caution">
    <text evidence="2">The sequence shown here is derived from an EMBL/GenBank/DDBJ whole genome shotgun (WGS) entry which is preliminary data.</text>
</comment>
<keyword evidence="3" id="KW-1185">Reference proteome</keyword>
<accession>A0ABQ9XTZ3</accession>
<feature type="compositionally biased region" description="Basic and acidic residues" evidence="1">
    <location>
        <begin position="1"/>
        <end position="12"/>
    </location>
</feature>
<name>A0ABQ9XTZ3_9EUKA</name>